<dbReference type="EMBL" id="JACGWO010000013">
    <property type="protein sequence ID" value="KAK4412440.1"/>
    <property type="molecule type" value="Genomic_DNA"/>
</dbReference>
<evidence type="ECO:0000313" key="2">
    <source>
        <dbReference type="Proteomes" id="UP001293254"/>
    </source>
</evidence>
<dbReference type="Proteomes" id="UP001293254">
    <property type="component" value="Unassembled WGS sequence"/>
</dbReference>
<comment type="caution">
    <text evidence="1">The sequence shown here is derived from an EMBL/GenBank/DDBJ whole genome shotgun (WGS) entry which is preliminary data.</text>
</comment>
<name>A0AAE1XI84_9LAMI</name>
<evidence type="ECO:0000313" key="1">
    <source>
        <dbReference type="EMBL" id="KAK4412440.1"/>
    </source>
</evidence>
<accession>A0AAE1XI84</accession>
<organism evidence="1 2">
    <name type="scientific">Sesamum alatum</name>
    <dbReference type="NCBI Taxonomy" id="300844"/>
    <lineage>
        <taxon>Eukaryota</taxon>
        <taxon>Viridiplantae</taxon>
        <taxon>Streptophyta</taxon>
        <taxon>Embryophyta</taxon>
        <taxon>Tracheophyta</taxon>
        <taxon>Spermatophyta</taxon>
        <taxon>Magnoliopsida</taxon>
        <taxon>eudicotyledons</taxon>
        <taxon>Gunneridae</taxon>
        <taxon>Pentapetalae</taxon>
        <taxon>asterids</taxon>
        <taxon>lamiids</taxon>
        <taxon>Lamiales</taxon>
        <taxon>Pedaliaceae</taxon>
        <taxon>Sesamum</taxon>
    </lineage>
</organism>
<dbReference type="AlphaFoldDB" id="A0AAE1XI84"/>
<reference evidence="1" key="2">
    <citation type="journal article" date="2024" name="Plant">
        <title>Genomic evolution and insights into agronomic trait innovations of Sesamum species.</title>
        <authorList>
            <person name="Miao H."/>
            <person name="Wang L."/>
            <person name="Qu L."/>
            <person name="Liu H."/>
            <person name="Sun Y."/>
            <person name="Le M."/>
            <person name="Wang Q."/>
            <person name="Wei S."/>
            <person name="Zheng Y."/>
            <person name="Lin W."/>
            <person name="Duan Y."/>
            <person name="Cao H."/>
            <person name="Xiong S."/>
            <person name="Wang X."/>
            <person name="Wei L."/>
            <person name="Li C."/>
            <person name="Ma Q."/>
            <person name="Ju M."/>
            <person name="Zhao R."/>
            <person name="Li G."/>
            <person name="Mu C."/>
            <person name="Tian Q."/>
            <person name="Mei H."/>
            <person name="Zhang T."/>
            <person name="Gao T."/>
            <person name="Zhang H."/>
        </authorList>
    </citation>
    <scope>NUCLEOTIDE SEQUENCE</scope>
    <source>
        <strain evidence="1">3651</strain>
    </source>
</reference>
<dbReference type="PANTHER" id="PTHR37610">
    <property type="entry name" value="CCHC-TYPE DOMAIN-CONTAINING PROTEIN"/>
    <property type="match status" value="1"/>
</dbReference>
<gene>
    <name evidence="1" type="ORF">Salat_2891100</name>
</gene>
<sequence length="112" mass="12421">MATTVGSRSVGRRCGATCGGGGRWLHLGWRSVRLAERSGDLDERMRKDCLVITWILNNISKKIVNTFMYVTSARGLWLELEARDGKSNGPMIYKLERQISSVSQGDLFSLAG</sequence>
<reference evidence="1" key="1">
    <citation type="submission" date="2020-06" db="EMBL/GenBank/DDBJ databases">
        <authorList>
            <person name="Li T."/>
            <person name="Hu X."/>
            <person name="Zhang T."/>
            <person name="Song X."/>
            <person name="Zhang H."/>
            <person name="Dai N."/>
            <person name="Sheng W."/>
            <person name="Hou X."/>
            <person name="Wei L."/>
        </authorList>
    </citation>
    <scope>NUCLEOTIDE SEQUENCE</scope>
    <source>
        <strain evidence="1">3651</strain>
        <tissue evidence="1">Leaf</tissue>
    </source>
</reference>
<protein>
    <submittedName>
        <fullName evidence="1">Uncharacterized protein</fullName>
    </submittedName>
</protein>
<dbReference type="PANTHER" id="PTHR37610:SF40">
    <property type="entry name" value="OS01G0909600 PROTEIN"/>
    <property type="match status" value="1"/>
</dbReference>
<proteinExistence type="predicted"/>
<keyword evidence="2" id="KW-1185">Reference proteome</keyword>